<evidence type="ECO:0000313" key="2">
    <source>
        <dbReference type="Proteomes" id="UP001153050"/>
    </source>
</evidence>
<sequence>MDFSRAEGKQLFRECLRGDQPCMVSPPETRGILSSRPVGLARR</sequence>
<evidence type="ECO:0000313" key="1">
    <source>
        <dbReference type="EMBL" id="CAH2402696.1"/>
    </source>
</evidence>
<gene>
    <name evidence="1" type="ORF">MES5069_350008</name>
</gene>
<dbReference type="Proteomes" id="UP001153050">
    <property type="component" value="Unassembled WGS sequence"/>
</dbReference>
<proteinExistence type="predicted"/>
<accession>A0ABN8K0F1</accession>
<dbReference type="EMBL" id="CAKXZT010000130">
    <property type="protein sequence ID" value="CAH2402696.1"/>
    <property type="molecule type" value="Genomic_DNA"/>
</dbReference>
<comment type="caution">
    <text evidence="1">The sequence shown here is derived from an EMBL/GenBank/DDBJ whole genome shotgun (WGS) entry which is preliminary data.</text>
</comment>
<reference evidence="1 2" key="1">
    <citation type="submission" date="2022-03" db="EMBL/GenBank/DDBJ databases">
        <authorList>
            <person name="Brunel B."/>
        </authorList>
    </citation>
    <scope>NUCLEOTIDE SEQUENCE [LARGE SCALE GENOMIC DNA]</scope>
    <source>
        <strain evidence="1">STM5069sample</strain>
    </source>
</reference>
<protein>
    <submittedName>
        <fullName evidence="1">Uncharacterized protein</fullName>
    </submittedName>
</protein>
<organism evidence="1 2">
    <name type="scientific">Mesorhizobium escarrei</name>
    <dbReference type="NCBI Taxonomy" id="666018"/>
    <lineage>
        <taxon>Bacteria</taxon>
        <taxon>Pseudomonadati</taxon>
        <taxon>Pseudomonadota</taxon>
        <taxon>Alphaproteobacteria</taxon>
        <taxon>Hyphomicrobiales</taxon>
        <taxon>Phyllobacteriaceae</taxon>
        <taxon>Mesorhizobium</taxon>
    </lineage>
</organism>
<name>A0ABN8K0F1_9HYPH</name>
<keyword evidence="2" id="KW-1185">Reference proteome</keyword>